<dbReference type="AlphaFoldDB" id="A0A2A5CD87"/>
<name>A0A2A5CD87_9GAMM</name>
<dbReference type="Gene3D" id="3.30.2420.10">
    <property type="entry name" value="TonB"/>
    <property type="match status" value="1"/>
</dbReference>
<sequence length="146" mass="17030">MFFFTELKRCKAFKIDRTYSILVWLVNRRCYRHCFLLFIYPVLAFSFVGPAPEEVFYPEEALENCIEGWVHLSYEFSSDNMATNIRVLDSDPPGVFEEAAISAFSIWTFSDEQVSSPENTQYVFRYNLEEGVEACLLEKNSNDQEA</sequence>
<dbReference type="Proteomes" id="UP000228987">
    <property type="component" value="Unassembled WGS sequence"/>
</dbReference>
<dbReference type="EMBL" id="NVWI01000005">
    <property type="protein sequence ID" value="PCJ41498.1"/>
    <property type="molecule type" value="Genomic_DNA"/>
</dbReference>
<feature type="domain" description="TonB C-terminal" evidence="1">
    <location>
        <begin position="42"/>
        <end position="133"/>
    </location>
</feature>
<protein>
    <recommendedName>
        <fullName evidence="1">TonB C-terminal domain-containing protein</fullName>
    </recommendedName>
</protein>
<dbReference type="SUPFAM" id="SSF74653">
    <property type="entry name" value="TolA/TonB C-terminal domain"/>
    <property type="match status" value="1"/>
</dbReference>
<evidence type="ECO:0000259" key="1">
    <source>
        <dbReference type="PROSITE" id="PS52015"/>
    </source>
</evidence>
<dbReference type="PROSITE" id="PS52015">
    <property type="entry name" value="TONB_CTD"/>
    <property type="match status" value="1"/>
</dbReference>
<gene>
    <name evidence="2" type="ORF">COA71_08035</name>
</gene>
<dbReference type="GO" id="GO:0055085">
    <property type="term" value="P:transmembrane transport"/>
    <property type="evidence" value="ECO:0007669"/>
    <property type="project" value="InterPro"/>
</dbReference>
<evidence type="ECO:0000313" key="2">
    <source>
        <dbReference type="EMBL" id="PCJ41498.1"/>
    </source>
</evidence>
<evidence type="ECO:0000313" key="3">
    <source>
        <dbReference type="Proteomes" id="UP000228987"/>
    </source>
</evidence>
<accession>A0A2A5CD87</accession>
<organism evidence="2 3">
    <name type="scientific">SAR86 cluster bacterium</name>
    <dbReference type="NCBI Taxonomy" id="2030880"/>
    <lineage>
        <taxon>Bacteria</taxon>
        <taxon>Pseudomonadati</taxon>
        <taxon>Pseudomonadota</taxon>
        <taxon>Gammaproteobacteria</taxon>
        <taxon>SAR86 cluster</taxon>
    </lineage>
</organism>
<dbReference type="InterPro" id="IPR037682">
    <property type="entry name" value="TonB_C"/>
</dbReference>
<comment type="caution">
    <text evidence="2">The sequence shown here is derived from an EMBL/GenBank/DDBJ whole genome shotgun (WGS) entry which is preliminary data.</text>
</comment>
<proteinExistence type="predicted"/>
<dbReference type="Pfam" id="PF03544">
    <property type="entry name" value="TonB_C"/>
    <property type="match status" value="1"/>
</dbReference>
<reference evidence="3" key="1">
    <citation type="submission" date="2017-08" db="EMBL/GenBank/DDBJ databases">
        <title>A dynamic microbial community with high functional redundancy inhabits the cold, oxic subseafloor aquifer.</title>
        <authorList>
            <person name="Tully B.J."/>
            <person name="Wheat C.G."/>
            <person name="Glazer B.T."/>
            <person name="Huber J.A."/>
        </authorList>
    </citation>
    <scope>NUCLEOTIDE SEQUENCE [LARGE SCALE GENOMIC DNA]</scope>
</reference>